<dbReference type="RefSeq" id="WP_380719169.1">
    <property type="nucleotide sequence ID" value="NZ_JBHTLK010000005.1"/>
</dbReference>
<dbReference type="Proteomes" id="UP001597168">
    <property type="component" value="Unassembled WGS sequence"/>
</dbReference>
<evidence type="ECO:0000313" key="1">
    <source>
        <dbReference type="EMBL" id="MFD1145937.1"/>
    </source>
</evidence>
<gene>
    <name evidence="1" type="ORF">ACFQ3T_02230</name>
</gene>
<dbReference type="EMBL" id="JBHTLK010000005">
    <property type="protein sequence ID" value="MFD1145937.1"/>
    <property type="molecule type" value="Genomic_DNA"/>
</dbReference>
<proteinExistence type="predicted"/>
<protein>
    <submittedName>
        <fullName evidence="1">Uncharacterized protein</fullName>
    </submittedName>
</protein>
<name>A0ABW3QDT6_9PSEU</name>
<accession>A0ABW3QDT6</accession>
<evidence type="ECO:0000313" key="2">
    <source>
        <dbReference type="Proteomes" id="UP001597168"/>
    </source>
</evidence>
<keyword evidence="2" id="KW-1185">Reference proteome</keyword>
<sequence length="199" mass="21679">MPTHPRDSGADPFGDPLPQLALEVRKAEDEMISVDDSAMSPAEECAACPDPIRNGEFVARIDRQWLHVDCAEKKLDAQTEREQWLTLATHIAYTPSKYPAAVVRRVLRILLKYVAERGRTPLGSPKPGTTRLRATKVTADRAEMQVSVRAANGDTRAYVREHGAKGGVKEIGLILSDNDRRALIAALGGTSTGPEVNPS</sequence>
<reference evidence="2" key="1">
    <citation type="journal article" date="2019" name="Int. J. Syst. Evol. Microbiol.">
        <title>The Global Catalogue of Microorganisms (GCM) 10K type strain sequencing project: providing services to taxonomists for standard genome sequencing and annotation.</title>
        <authorList>
            <consortium name="The Broad Institute Genomics Platform"/>
            <consortium name="The Broad Institute Genome Sequencing Center for Infectious Disease"/>
            <person name="Wu L."/>
            <person name="Ma J."/>
        </authorList>
    </citation>
    <scope>NUCLEOTIDE SEQUENCE [LARGE SCALE GENOMIC DNA]</scope>
    <source>
        <strain evidence="2">CCUG 60214</strain>
    </source>
</reference>
<comment type="caution">
    <text evidence="1">The sequence shown here is derived from an EMBL/GenBank/DDBJ whole genome shotgun (WGS) entry which is preliminary data.</text>
</comment>
<organism evidence="1 2">
    <name type="scientific">Saccharothrix hoggarensis</name>
    <dbReference type="NCBI Taxonomy" id="913853"/>
    <lineage>
        <taxon>Bacteria</taxon>
        <taxon>Bacillati</taxon>
        <taxon>Actinomycetota</taxon>
        <taxon>Actinomycetes</taxon>
        <taxon>Pseudonocardiales</taxon>
        <taxon>Pseudonocardiaceae</taxon>
        <taxon>Saccharothrix</taxon>
    </lineage>
</organism>